<reference evidence="1 2" key="1">
    <citation type="journal article" date="2008" name="Nature">
        <title>The genome of the model beetle and pest Tribolium castaneum.</title>
        <authorList>
            <consortium name="Tribolium Genome Sequencing Consortium"/>
            <person name="Richards S."/>
            <person name="Gibbs R.A."/>
            <person name="Weinstock G.M."/>
            <person name="Brown S.J."/>
            <person name="Denell R."/>
            <person name="Beeman R.W."/>
            <person name="Gibbs R."/>
            <person name="Beeman R.W."/>
            <person name="Brown S.J."/>
            <person name="Bucher G."/>
            <person name="Friedrich M."/>
            <person name="Grimmelikhuijzen C.J."/>
            <person name="Klingler M."/>
            <person name="Lorenzen M."/>
            <person name="Richards S."/>
            <person name="Roth S."/>
            <person name="Schroder R."/>
            <person name="Tautz D."/>
            <person name="Zdobnov E.M."/>
            <person name="Muzny D."/>
            <person name="Gibbs R.A."/>
            <person name="Weinstock G.M."/>
            <person name="Attaway T."/>
            <person name="Bell S."/>
            <person name="Buhay C.J."/>
            <person name="Chandrabose M.N."/>
            <person name="Chavez D."/>
            <person name="Clerk-Blankenburg K.P."/>
            <person name="Cree A."/>
            <person name="Dao M."/>
            <person name="Davis C."/>
            <person name="Chacko J."/>
            <person name="Dinh H."/>
            <person name="Dugan-Rocha S."/>
            <person name="Fowler G."/>
            <person name="Garner T.T."/>
            <person name="Garnes J."/>
            <person name="Gnirke A."/>
            <person name="Hawes A."/>
            <person name="Hernandez J."/>
            <person name="Hines S."/>
            <person name="Holder M."/>
            <person name="Hume J."/>
            <person name="Jhangiani S.N."/>
            <person name="Joshi V."/>
            <person name="Khan Z.M."/>
            <person name="Jackson L."/>
            <person name="Kovar C."/>
            <person name="Kowis A."/>
            <person name="Lee S."/>
            <person name="Lewis L.R."/>
            <person name="Margolis J."/>
            <person name="Morgan M."/>
            <person name="Nazareth L.V."/>
            <person name="Nguyen N."/>
            <person name="Okwuonu G."/>
            <person name="Parker D."/>
            <person name="Richards S."/>
            <person name="Ruiz S.J."/>
            <person name="Santibanez J."/>
            <person name="Savard J."/>
            <person name="Scherer S.E."/>
            <person name="Schneider B."/>
            <person name="Sodergren E."/>
            <person name="Tautz D."/>
            <person name="Vattahil S."/>
            <person name="Villasana D."/>
            <person name="White C.S."/>
            <person name="Wright R."/>
            <person name="Park Y."/>
            <person name="Beeman R.W."/>
            <person name="Lord J."/>
            <person name="Oppert B."/>
            <person name="Lorenzen M."/>
            <person name="Brown S."/>
            <person name="Wang L."/>
            <person name="Savard J."/>
            <person name="Tautz D."/>
            <person name="Richards S."/>
            <person name="Weinstock G."/>
            <person name="Gibbs R.A."/>
            <person name="Liu Y."/>
            <person name="Worley K."/>
            <person name="Weinstock G."/>
            <person name="Elsik C.G."/>
            <person name="Reese J.T."/>
            <person name="Elhaik E."/>
            <person name="Landan G."/>
            <person name="Graur D."/>
            <person name="Arensburger P."/>
            <person name="Atkinson P."/>
            <person name="Beeman R.W."/>
            <person name="Beidler J."/>
            <person name="Brown S.J."/>
            <person name="Demuth J.P."/>
            <person name="Drury D.W."/>
            <person name="Du Y.Z."/>
            <person name="Fujiwara H."/>
            <person name="Lorenzen M."/>
            <person name="Maselli V."/>
            <person name="Osanai M."/>
            <person name="Park Y."/>
            <person name="Robertson H.M."/>
            <person name="Tu Z."/>
            <person name="Wang J.J."/>
            <person name="Wang S."/>
            <person name="Richards S."/>
            <person name="Song H."/>
            <person name="Zhang L."/>
            <person name="Sodergren E."/>
            <person name="Werner D."/>
            <person name="Stanke M."/>
            <person name="Morgenstern B."/>
            <person name="Solovyev V."/>
            <person name="Kosarev P."/>
            <person name="Brown G."/>
            <person name="Chen H.C."/>
            <person name="Ermolaeva O."/>
            <person name="Hlavina W."/>
            <person name="Kapustin Y."/>
            <person name="Kiryutin B."/>
            <person name="Kitts P."/>
            <person name="Maglott D."/>
            <person name="Pruitt K."/>
            <person name="Sapojnikov V."/>
            <person name="Souvorov A."/>
            <person name="Mackey A.J."/>
            <person name="Waterhouse R.M."/>
            <person name="Wyder S."/>
            <person name="Zdobnov E.M."/>
            <person name="Zdobnov E.M."/>
            <person name="Wyder S."/>
            <person name="Kriventseva E.V."/>
            <person name="Kadowaki T."/>
            <person name="Bork P."/>
            <person name="Aranda M."/>
            <person name="Bao R."/>
            <person name="Beermann A."/>
            <person name="Berns N."/>
            <person name="Bolognesi R."/>
            <person name="Bonneton F."/>
            <person name="Bopp D."/>
            <person name="Brown S.J."/>
            <person name="Bucher G."/>
            <person name="Butts T."/>
            <person name="Chaumot A."/>
            <person name="Denell R.E."/>
            <person name="Ferrier D.E."/>
            <person name="Friedrich M."/>
            <person name="Gordon C.M."/>
            <person name="Jindra M."/>
            <person name="Klingler M."/>
            <person name="Lan Q."/>
            <person name="Lattorff H.M."/>
            <person name="Laudet V."/>
            <person name="von Levetsow C."/>
            <person name="Liu Z."/>
            <person name="Lutz R."/>
            <person name="Lynch J.A."/>
            <person name="da Fonseca R.N."/>
            <person name="Posnien N."/>
            <person name="Reuter R."/>
            <person name="Roth S."/>
            <person name="Savard J."/>
            <person name="Schinko J.B."/>
            <person name="Schmitt C."/>
            <person name="Schoppmeier M."/>
            <person name="Schroder R."/>
            <person name="Shippy T.D."/>
            <person name="Simonnet F."/>
            <person name="Marques-Souza H."/>
            <person name="Tautz D."/>
            <person name="Tomoyasu Y."/>
            <person name="Trauner J."/>
            <person name="Van der Zee M."/>
            <person name="Vervoort M."/>
            <person name="Wittkopp N."/>
            <person name="Wimmer E.A."/>
            <person name="Yang X."/>
            <person name="Jones A.K."/>
            <person name="Sattelle D.B."/>
            <person name="Ebert P.R."/>
            <person name="Nelson D."/>
            <person name="Scott J.G."/>
            <person name="Beeman R.W."/>
            <person name="Muthukrishnan S."/>
            <person name="Kramer K.J."/>
            <person name="Arakane Y."/>
            <person name="Beeman R.W."/>
            <person name="Zhu Q."/>
            <person name="Hogenkamp D."/>
            <person name="Dixit R."/>
            <person name="Oppert B."/>
            <person name="Jiang H."/>
            <person name="Zou Z."/>
            <person name="Marshall J."/>
            <person name="Elpidina E."/>
            <person name="Vinokurov K."/>
            <person name="Oppert C."/>
            <person name="Zou Z."/>
            <person name="Evans J."/>
            <person name="Lu Z."/>
            <person name="Zhao P."/>
            <person name="Sumathipala N."/>
            <person name="Altincicek B."/>
            <person name="Vilcinskas A."/>
            <person name="Williams M."/>
            <person name="Hultmark D."/>
            <person name="Hetru C."/>
            <person name="Jiang H."/>
            <person name="Grimmelikhuijzen C.J."/>
            <person name="Hauser F."/>
            <person name="Cazzamali G."/>
            <person name="Williamson M."/>
            <person name="Park Y."/>
            <person name="Li B."/>
            <person name="Tanaka Y."/>
            <person name="Predel R."/>
            <person name="Neupert S."/>
            <person name="Schachtner J."/>
            <person name="Verleyen P."/>
            <person name="Raible F."/>
            <person name="Bork P."/>
            <person name="Friedrich M."/>
            <person name="Walden K.K."/>
            <person name="Robertson H.M."/>
            <person name="Angeli S."/>
            <person name="Foret S."/>
            <person name="Bucher G."/>
            <person name="Schuetz S."/>
            <person name="Maleszka R."/>
            <person name="Wimmer E.A."/>
            <person name="Beeman R.W."/>
            <person name="Lorenzen M."/>
            <person name="Tomoyasu Y."/>
            <person name="Miller S.C."/>
            <person name="Grossmann D."/>
            <person name="Bucher G."/>
        </authorList>
    </citation>
    <scope>NUCLEOTIDE SEQUENCE [LARGE SCALE GENOMIC DNA]</scope>
    <source>
        <strain evidence="1 2">Georgia GA2</strain>
    </source>
</reference>
<evidence type="ECO:0000313" key="2">
    <source>
        <dbReference type="Proteomes" id="UP000007266"/>
    </source>
</evidence>
<gene>
    <name evidence="1" type="primary">GLEAN_06921</name>
    <name evidence="1" type="ORF">TcasGA2_TC006921</name>
</gene>
<reference evidence="1 2" key="2">
    <citation type="journal article" date="2010" name="Nucleic Acids Res.">
        <title>BeetleBase in 2010: revisions to provide comprehensive genomic information for Tribolium castaneum.</title>
        <authorList>
            <person name="Kim H.S."/>
            <person name="Murphy T."/>
            <person name="Xia J."/>
            <person name="Caragea D."/>
            <person name="Park Y."/>
            <person name="Beeman R.W."/>
            <person name="Lorenzen M.D."/>
            <person name="Butcher S."/>
            <person name="Manak J.R."/>
            <person name="Brown S.J."/>
        </authorList>
    </citation>
    <scope>NUCLEOTIDE SEQUENCE [LARGE SCALE GENOMIC DNA]</scope>
    <source>
        <strain evidence="1 2">Georgia GA2</strain>
    </source>
</reference>
<feature type="non-terminal residue" evidence="1">
    <location>
        <position position="1"/>
    </location>
</feature>
<accession>D7EM14</accession>
<organism evidence="1 2">
    <name type="scientific">Tribolium castaneum</name>
    <name type="common">Red flour beetle</name>
    <dbReference type="NCBI Taxonomy" id="7070"/>
    <lineage>
        <taxon>Eukaryota</taxon>
        <taxon>Metazoa</taxon>
        <taxon>Ecdysozoa</taxon>
        <taxon>Arthropoda</taxon>
        <taxon>Hexapoda</taxon>
        <taxon>Insecta</taxon>
        <taxon>Pterygota</taxon>
        <taxon>Neoptera</taxon>
        <taxon>Endopterygota</taxon>
        <taxon>Coleoptera</taxon>
        <taxon>Polyphaga</taxon>
        <taxon>Cucujiformia</taxon>
        <taxon>Tenebrionidae</taxon>
        <taxon>Tenebrionidae incertae sedis</taxon>
        <taxon>Tribolium</taxon>
    </lineage>
</organism>
<dbReference type="Proteomes" id="UP000007266">
    <property type="component" value="Unassembled WGS sequence"/>
</dbReference>
<protein>
    <submittedName>
        <fullName evidence="1">Uncharacterized protein</fullName>
    </submittedName>
</protein>
<dbReference type="HOGENOM" id="CLU_1789359_0_0_1"/>
<name>D7EM14_TRICA</name>
<keyword evidence="2" id="KW-1185">Reference proteome</keyword>
<dbReference type="InParanoid" id="D7EM14"/>
<dbReference type="AlphaFoldDB" id="D7EM14"/>
<evidence type="ECO:0000313" key="1">
    <source>
        <dbReference type="EMBL" id="EFA12508.2"/>
    </source>
</evidence>
<dbReference type="EMBL" id="KQ971401">
    <property type="protein sequence ID" value="EFA12508.2"/>
    <property type="molecule type" value="Genomic_DNA"/>
</dbReference>
<sequence length="150" mass="17312">LHEELMVYQYGPDSYFTDHVFWVVEAKYENAIMNLETKISETALVIPNEKFQLKQIYEDYDISQTNTTAPLTTGIPEFHLQQLCDKYELTQINTTSVLIDNEIFTAWQSQMLDDPTVDQPGPIDLILEAEEVGHILQSSLQKIENMPVEE</sequence>
<proteinExistence type="predicted"/>